<keyword evidence="6" id="KW-1133">Transmembrane helix</keyword>
<dbReference type="Proteomes" id="UP001159428">
    <property type="component" value="Unassembled WGS sequence"/>
</dbReference>
<evidence type="ECO:0000256" key="5">
    <source>
        <dbReference type="ARBA" id="ARBA00022737"/>
    </source>
</evidence>
<evidence type="ECO:0000256" key="7">
    <source>
        <dbReference type="ARBA" id="ARBA00023136"/>
    </source>
</evidence>
<name>A0AAU9XWV2_9CNID</name>
<comment type="subcellular location">
    <subcellularLocation>
        <location evidence="1">Membrane</location>
        <topology evidence="1">Multi-pass membrane protein</topology>
    </subcellularLocation>
</comment>
<dbReference type="SUPFAM" id="SSF103506">
    <property type="entry name" value="Mitochondrial carrier"/>
    <property type="match status" value="1"/>
</dbReference>
<keyword evidence="7 8" id="KW-0472">Membrane</keyword>
<dbReference type="GO" id="GO:0006862">
    <property type="term" value="P:nucleotide transport"/>
    <property type="evidence" value="ECO:0007669"/>
    <property type="project" value="InterPro"/>
</dbReference>
<dbReference type="GO" id="GO:0055085">
    <property type="term" value="P:transmembrane transport"/>
    <property type="evidence" value="ECO:0007669"/>
    <property type="project" value="InterPro"/>
</dbReference>
<dbReference type="Pfam" id="PF00153">
    <property type="entry name" value="Mito_carr"/>
    <property type="match status" value="1"/>
</dbReference>
<dbReference type="InterPro" id="IPR044712">
    <property type="entry name" value="SLC25A32-like"/>
</dbReference>
<keyword evidence="3 9" id="KW-0813">Transport</keyword>
<protein>
    <submittedName>
        <fullName evidence="10">Uncharacterized protein</fullName>
    </submittedName>
</protein>
<evidence type="ECO:0000313" key="11">
    <source>
        <dbReference type="Proteomes" id="UP001159428"/>
    </source>
</evidence>
<sequence>MMVEYKGALDVISKTFRQEGVRGFYKGLFPVSSVTPACALTFVVYENVIHSLLPNR</sequence>
<evidence type="ECO:0000256" key="1">
    <source>
        <dbReference type="ARBA" id="ARBA00004141"/>
    </source>
</evidence>
<gene>
    <name evidence="10" type="ORF">PMEA_00031856</name>
</gene>
<evidence type="ECO:0000313" key="10">
    <source>
        <dbReference type="EMBL" id="CAH3159078.1"/>
    </source>
</evidence>
<dbReference type="PROSITE" id="PS50920">
    <property type="entry name" value="SOLCAR"/>
    <property type="match status" value="1"/>
</dbReference>
<dbReference type="AlphaFoldDB" id="A0AAU9XWV2"/>
<reference evidence="10 11" key="1">
    <citation type="submission" date="2022-05" db="EMBL/GenBank/DDBJ databases">
        <authorList>
            <consortium name="Genoscope - CEA"/>
            <person name="William W."/>
        </authorList>
    </citation>
    <scope>NUCLEOTIDE SEQUENCE [LARGE SCALE GENOMIC DNA]</scope>
</reference>
<dbReference type="GO" id="GO:0016020">
    <property type="term" value="C:membrane"/>
    <property type="evidence" value="ECO:0007669"/>
    <property type="project" value="UniProtKB-SubCell"/>
</dbReference>
<keyword evidence="5" id="KW-0677">Repeat</keyword>
<proteinExistence type="inferred from homology"/>
<keyword evidence="4 8" id="KW-0812">Transmembrane</keyword>
<evidence type="ECO:0000256" key="4">
    <source>
        <dbReference type="ARBA" id="ARBA00022692"/>
    </source>
</evidence>
<evidence type="ECO:0000256" key="3">
    <source>
        <dbReference type="ARBA" id="ARBA00022448"/>
    </source>
</evidence>
<dbReference type="InterPro" id="IPR023395">
    <property type="entry name" value="MCP_dom_sf"/>
</dbReference>
<evidence type="ECO:0000256" key="2">
    <source>
        <dbReference type="ARBA" id="ARBA00006375"/>
    </source>
</evidence>
<accession>A0AAU9XWV2</accession>
<dbReference type="PANTHER" id="PTHR45683">
    <property type="entry name" value="MITOCHONDRIAL NICOTINAMIDE ADENINE DINUCLEOTIDE TRANSPORTER 1-RELATED-RELATED"/>
    <property type="match status" value="1"/>
</dbReference>
<evidence type="ECO:0000256" key="8">
    <source>
        <dbReference type="PROSITE-ProRule" id="PRU00282"/>
    </source>
</evidence>
<comment type="caution">
    <text evidence="10">The sequence shown here is derived from an EMBL/GenBank/DDBJ whole genome shotgun (WGS) entry which is preliminary data.</text>
</comment>
<feature type="repeat" description="Solcar" evidence="8">
    <location>
        <begin position="1"/>
        <end position="51"/>
    </location>
</feature>
<dbReference type="Gene3D" id="1.50.40.10">
    <property type="entry name" value="Mitochondrial carrier domain"/>
    <property type="match status" value="1"/>
</dbReference>
<evidence type="ECO:0000256" key="6">
    <source>
        <dbReference type="ARBA" id="ARBA00022989"/>
    </source>
</evidence>
<keyword evidence="11" id="KW-1185">Reference proteome</keyword>
<dbReference type="InterPro" id="IPR018108">
    <property type="entry name" value="MCP_transmembrane"/>
</dbReference>
<dbReference type="EMBL" id="CALNXJ010000070">
    <property type="protein sequence ID" value="CAH3159078.1"/>
    <property type="molecule type" value="Genomic_DNA"/>
</dbReference>
<evidence type="ECO:0000256" key="9">
    <source>
        <dbReference type="RuleBase" id="RU000488"/>
    </source>
</evidence>
<organism evidence="10 11">
    <name type="scientific">Pocillopora meandrina</name>
    <dbReference type="NCBI Taxonomy" id="46732"/>
    <lineage>
        <taxon>Eukaryota</taxon>
        <taxon>Metazoa</taxon>
        <taxon>Cnidaria</taxon>
        <taxon>Anthozoa</taxon>
        <taxon>Hexacorallia</taxon>
        <taxon>Scleractinia</taxon>
        <taxon>Astrocoeniina</taxon>
        <taxon>Pocilloporidae</taxon>
        <taxon>Pocillopora</taxon>
    </lineage>
</organism>
<comment type="similarity">
    <text evidence="2 9">Belongs to the mitochondrial carrier (TC 2.A.29) family.</text>
</comment>